<keyword evidence="2" id="KW-1185">Reference proteome</keyword>
<gene>
    <name evidence="1" type="ORF">HMPREF9431_01030</name>
</gene>
<sequence length="200" mass="21814">MHNPSPNEINRPRTICPNETVGAVPVCPPERPRSGVSIPKIHAWCAGNLTMDAPLQGDTGGHTGAAPTNLHQAMRCAITSSHCTFDSPRQPHGVFIPHRIAHSIAPNHAVCPYPIGVILSIAQGWQVQRSLPWVTMQARRLPPWGLYSFSSHILTTRGEQMVSCTKIDFKKYNADGIGSCVPFSQPTNKTTHTQSTQTKP</sequence>
<accession>G1WB29</accession>
<dbReference type="EMBL" id="ADGI01000034">
    <property type="protein sequence ID" value="EGV32514.1"/>
    <property type="molecule type" value="Genomic_DNA"/>
</dbReference>
<organism evidence="1 2">
    <name type="scientific">Segatella oulorum F0390</name>
    <dbReference type="NCBI Taxonomy" id="702438"/>
    <lineage>
        <taxon>Bacteria</taxon>
        <taxon>Pseudomonadati</taxon>
        <taxon>Bacteroidota</taxon>
        <taxon>Bacteroidia</taxon>
        <taxon>Bacteroidales</taxon>
        <taxon>Prevotellaceae</taxon>
        <taxon>Segatella</taxon>
    </lineage>
</organism>
<dbReference type="AlphaFoldDB" id="G1WB29"/>
<evidence type="ECO:0000313" key="2">
    <source>
        <dbReference type="Proteomes" id="UP000005141"/>
    </source>
</evidence>
<proteinExistence type="predicted"/>
<dbReference type="Proteomes" id="UP000005141">
    <property type="component" value="Unassembled WGS sequence"/>
</dbReference>
<protein>
    <submittedName>
        <fullName evidence="1">Uncharacterized protein</fullName>
    </submittedName>
</protein>
<comment type="caution">
    <text evidence="1">The sequence shown here is derived from an EMBL/GenBank/DDBJ whole genome shotgun (WGS) entry which is preliminary data.</text>
</comment>
<name>G1WB29_9BACT</name>
<reference evidence="1 2" key="1">
    <citation type="submission" date="2011-07" db="EMBL/GenBank/DDBJ databases">
        <title>The Genome Sequence of Prevotella oulorum F0390.</title>
        <authorList>
            <consortium name="The Broad Institute Genome Sequencing Platform"/>
            <consortium name="The Broad Institute Genome Sequencing Center for Infectious Disease"/>
            <person name="Earl A."/>
            <person name="Ward D."/>
            <person name="Feldgarden M."/>
            <person name="Gevers D."/>
            <person name="Izard J."/>
            <person name="Ganesan A."/>
            <person name="Baranova O.V."/>
            <person name="Blanton J.M."/>
            <person name="Tanner A.C."/>
            <person name="Dewhirst F.E."/>
            <person name="Young S.K."/>
            <person name="Zeng Q."/>
            <person name="Gargeya S."/>
            <person name="Fitzgerald M."/>
            <person name="Haas B."/>
            <person name="Abouelleil A."/>
            <person name="Alvarado L."/>
            <person name="Arachchi H.M."/>
            <person name="Berlin A."/>
            <person name="Brown A."/>
            <person name="Chapman S.B."/>
            <person name="Chen Z."/>
            <person name="Dunbar C."/>
            <person name="Freedman E."/>
            <person name="Gearin G."/>
            <person name="Gellesch M."/>
            <person name="Goldberg J."/>
            <person name="Griggs A."/>
            <person name="Gujja S."/>
            <person name="Heiman D."/>
            <person name="Howarth C."/>
            <person name="Larson L."/>
            <person name="Lui A."/>
            <person name="MacDonald P.J.P."/>
            <person name="Mehta T."/>
            <person name="Montmayeur A."/>
            <person name="Murphy C."/>
            <person name="Neiman D."/>
            <person name="Pearson M."/>
            <person name="Priest M."/>
            <person name="Roberts A."/>
            <person name="Saif S."/>
            <person name="Shea T."/>
            <person name="Shenoy N."/>
            <person name="Sisk P."/>
            <person name="Stolte C."/>
            <person name="Sykes S."/>
            <person name="Wortman J."/>
            <person name="Nusbaum C."/>
            <person name="Birren B."/>
        </authorList>
    </citation>
    <scope>NUCLEOTIDE SEQUENCE [LARGE SCALE GENOMIC DNA]</scope>
    <source>
        <strain evidence="1 2">F0390</strain>
    </source>
</reference>
<evidence type="ECO:0000313" key="1">
    <source>
        <dbReference type="EMBL" id="EGV32514.1"/>
    </source>
</evidence>
<dbReference type="HOGENOM" id="CLU_118097_0_0_10"/>